<feature type="non-terminal residue" evidence="1">
    <location>
        <position position="1"/>
    </location>
</feature>
<dbReference type="PANTHER" id="PTHR47689">
    <property type="entry name" value="TETRATRICOPEPTIDE REPEAT (TPR)-LIKE SUPERFAMILY PROTEIN"/>
    <property type="match status" value="1"/>
</dbReference>
<dbReference type="OrthoDB" id="1658288at2759"/>
<accession>A0A1R3JTF2</accession>
<dbReference type="PANTHER" id="PTHR47689:SF2">
    <property type="entry name" value="TETRATRICOPEPTIDE REPEAT (TPR)-LIKE SUPERFAMILY PROTEIN"/>
    <property type="match status" value="1"/>
</dbReference>
<dbReference type="AlphaFoldDB" id="A0A1R3JTF2"/>
<dbReference type="OMA" id="QCISAVK"/>
<dbReference type="Gramene" id="OMO98070">
    <property type="protein sequence ID" value="OMO98070"/>
    <property type="gene ID" value="CCACVL1_04350"/>
</dbReference>
<comment type="caution">
    <text evidence="1">The sequence shown here is derived from an EMBL/GenBank/DDBJ whole genome shotgun (WGS) entry which is preliminary data.</text>
</comment>
<organism evidence="1 2">
    <name type="scientific">Corchorus capsularis</name>
    <name type="common">Jute</name>
    <dbReference type="NCBI Taxonomy" id="210143"/>
    <lineage>
        <taxon>Eukaryota</taxon>
        <taxon>Viridiplantae</taxon>
        <taxon>Streptophyta</taxon>
        <taxon>Embryophyta</taxon>
        <taxon>Tracheophyta</taxon>
        <taxon>Spermatophyta</taxon>
        <taxon>Magnoliopsida</taxon>
        <taxon>eudicotyledons</taxon>
        <taxon>Gunneridae</taxon>
        <taxon>Pentapetalae</taxon>
        <taxon>rosids</taxon>
        <taxon>malvids</taxon>
        <taxon>Malvales</taxon>
        <taxon>Malvaceae</taxon>
        <taxon>Grewioideae</taxon>
        <taxon>Apeibeae</taxon>
        <taxon>Corchorus</taxon>
    </lineage>
</organism>
<dbReference type="Proteomes" id="UP000188268">
    <property type="component" value="Unassembled WGS sequence"/>
</dbReference>
<dbReference type="STRING" id="210143.A0A1R3JTF2"/>
<proteinExistence type="predicted"/>
<evidence type="ECO:0000313" key="2">
    <source>
        <dbReference type="Proteomes" id="UP000188268"/>
    </source>
</evidence>
<reference evidence="1 2" key="1">
    <citation type="submission" date="2013-09" db="EMBL/GenBank/DDBJ databases">
        <title>Corchorus capsularis genome sequencing.</title>
        <authorList>
            <person name="Alam M."/>
            <person name="Haque M.S."/>
            <person name="Islam M.S."/>
            <person name="Emdad E.M."/>
            <person name="Islam M.M."/>
            <person name="Ahmed B."/>
            <person name="Halim A."/>
            <person name="Hossen Q.M.M."/>
            <person name="Hossain M.Z."/>
            <person name="Ahmed R."/>
            <person name="Khan M.M."/>
            <person name="Islam R."/>
            <person name="Rashid M.M."/>
            <person name="Khan S.A."/>
            <person name="Rahman M.S."/>
            <person name="Alam M."/>
        </authorList>
    </citation>
    <scope>NUCLEOTIDE SEQUENCE [LARGE SCALE GENOMIC DNA]</scope>
    <source>
        <strain evidence="2">cv. CVL-1</strain>
        <tissue evidence="1">Whole seedling</tissue>
    </source>
</reference>
<gene>
    <name evidence="1" type="ORF">CCACVL1_04350</name>
</gene>
<sequence>IGANMLHLARVIMLNCNQHGRMHVSEAIAELDKAKGLLNNSIRIAGQVIYKLERQKGKNQNNGFSGRDGREALIVLLQSLDALGLLEINRQELQEPGVKVFSSPEAKNAHFECISAYKELASGKLIGNSPEVKAEYLSCLKHLSSLLDAEGTQKYRGTTLQELKDEMKGVELDISSYRGRKN</sequence>
<evidence type="ECO:0000313" key="1">
    <source>
        <dbReference type="EMBL" id="OMO98070.1"/>
    </source>
</evidence>
<protein>
    <submittedName>
        <fullName evidence="1">Putative kinesin light chain</fullName>
    </submittedName>
</protein>
<keyword evidence="2" id="KW-1185">Reference proteome</keyword>
<dbReference type="EMBL" id="AWWV01007146">
    <property type="protein sequence ID" value="OMO98070.1"/>
    <property type="molecule type" value="Genomic_DNA"/>
</dbReference>
<name>A0A1R3JTF2_COCAP</name>